<name>A0A4V1ERU4_9BACT</name>
<keyword evidence="3" id="KW-0489">Methyltransferase</keyword>
<dbReference type="SUPFAM" id="SSF53335">
    <property type="entry name" value="S-adenosyl-L-methionine-dependent methyltransferases"/>
    <property type="match status" value="1"/>
</dbReference>
<dbReference type="PANTHER" id="PTHR43591:SF24">
    <property type="entry name" value="2-METHOXY-6-POLYPRENYL-1,4-BENZOQUINOL METHYLASE, MITOCHONDRIAL"/>
    <property type="match status" value="1"/>
</dbReference>
<dbReference type="Gene3D" id="3.40.50.150">
    <property type="entry name" value="Vaccinia Virus protein VP39"/>
    <property type="match status" value="1"/>
</dbReference>
<dbReference type="InterPro" id="IPR025714">
    <property type="entry name" value="Methyltranfer_dom"/>
</dbReference>
<gene>
    <name evidence="3" type="ORF">FDQ92_12120</name>
</gene>
<dbReference type="Proteomes" id="UP000298602">
    <property type="component" value="Chromosome"/>
</dbReference>
<feature type="region of interest" description="Disordered" evidence="1">
    <location>
        <begin position="1"/>
        <end position="26"/>
    </location>
</feature>
<dbReference type="OrthoDB" id="9765084at2"/>
<evidence type="ECO:0000313" key="4">
    <source>
        <dbReference type="Proteomes" id="UP000298602"/>
    </source>
</evidence>
<dbReference type="PANTHER" id="PTHR43591">
    <property type="entry name" value="METHYLTRANSFERASE"/>
    <property type="match status" value="1"/>
</dbReference>
<sequence length="288" mass="31095">MADRRRSIDGEGGAGFMNGPAGGKVTPASIVSEKTAEPGKSPVQTAWDRTRRIKGHVVGFYAKLHGDPPALPPSPFLGVSLARKLGYPETLLRTIPSELGRSIAPCGNPLALLDAVSGMTILNLGCGCGLDSLAVASEFGGSIEIVNADIVPAALRLGREIAALQGHRMAWICADAERLPFRPESFDLILMNGVFNLFPEKTRLLGCCREALKPEGRLLVTDLFRTGPLPEGFEEEMDAWAWCLNGSCTLEHLRALLELSGFALNGFYDRIEETDVFFRGTISARKEL</sequence>
<organism evidence="3 4">
    <name type="scientific">Desulfoglaeba alkanexedens ALDC</name>
    <dbReference type="NCBI Taxonomy" id="980445"/>
    <lineage>
        <taxon>Bacteria</taxon>
        <taxon>Pseudomonadati</taxon>
        <taxon>Thermodesulfobacteriota</taxon>
        <taxon>Syntrophobacteria</taxon>
        <taxon>Syntrophobacterales</taxon>
        <taxon>Syntrophobacteraceae</taxon>
        <taxon>Desulfoglaeba</taxon>
    </lineage>
</organism>
<dbReference type="GO" id="GO:0008168">
    <property type="term" value="F:methyltransferase activity"/>
    <property type="evidence" value="ECO:0007669"/>
    <property type="project" value="UniProtKB-KW"/>
</dbReference>
<proteinExistence type="predicted"/>
<dbReference type="InterPro" id="IPR029063">
    <property type="entry name" value="SAM-dependent_MTases_sf"/>
</dbReference>
<protein>
    <submittedName>
        <fullName evidence="3">Methyltransferase domain-containing protein</fullName>
    </submittedName>
</protein>
<dbReference type="EMBL" id="CP040098">
    <property type="protein sequence ID" value="QCQ22851.1"/>
    <property type="molecule type" value="Genomic_DNA"/>
</dbReference>
<feature type="compositionally biased region" description="Gly residues" evidence="1">
    <location>
        <begin position="10"/>
        <end position="22"/>
    </location>
</feature>
<reference evidence="3 4" key="2">
    <citation type="submission" date="2019-05" db="EMBL/GenBank/DDBJ databases">
        <authorList>
            <person name="Suflita J.M."/>
            <person name="Marks C.R."/>
        </authorList>
    </citation>
    <scope>NUCLEOTIDE SEQUENCE [LARGE SCALE GENOMIC DNA]</scope>
    <source>
        <strain evidence="3 4">ALDC</strain>
    </source>
</reference>
<dbReference type="CDD" id="cd02440">
    <property type="entry name" value="AdoMet_MTases"/>
    <property type="match status" value="1"/>
</dbReference>
<evidence type="ECO:0000256" key="1">
    <source>
        <dbReference type="SAM" id="MobiDB-lite"/>
    </source>
</evidence>
<feature type="domain" description="Methyltransferase" evidence="2">
    <location>
        <begin position="117"/>
        <end position="259"/>
    </location>
</feature>
<dbReference type="AlphaFoldDB" id="A0A4V1ERU4"/>
<dbReference type="Pfam" id="PF13847">
    <property type="entry name" value="Methyltransf_31"/>
    <property type="match status" value="1"/>
</dbReference>
<dbReference type="GO" id="GO:0032259">
    <property type="term" value="P:methylation"/>
    <property type="evidence" value="ECO:0007669"/>
    <property type="project" value="UniProtKB-KW"/>
</dbReference>
<evidence type="ECO:0000259" key="2">
    <source>
        <dbReference type="Pfam" id="PF13847"/>
    </source>
</evidence>
<evidence type="ECO:0000313" key="3">
    <source>
        <dbReference type="EMBL" id="QCQ22851.1"/>
    </source>
</evidence>
<dbReference type="KEGG" id="dax:FDQ92_12120"/>
<keyword evidence="3" id="KW-0808">Transferase</keyword>
<reference evidence="3 4" key="1">
    <citation type="submission" date="2019-05" db="EMBL/GenBank/DDBJ databases">
        <title>The Complete Genome Sequence of the n-alkane-degrading Desulfoglaeba alkanexedens ALDC reveals multiple alkylsuccinate synthase gene clusters.</title>
        <authorList>
            <person name="Callaghan A.V."/>
            <person name="Davidova I.A."/>
            <person name="Duncan K.E."/>
            <person name="Morris B."/>
            <person name="McInerney M.J."/>
        </authorList>
    </citation>
    <scope>NUCLEOTIDE SEQUENCE [LARGE SCALE GENOMIC DNA]</scope>
    <source>
        <strain evidence="3 4">ALDC</strain>
    </source>
</reference>
<keyword evidence="4" id="KW-1185">Reference proteome</keyword>
<accession>A0A4V1ERU4</accession>